<gene>
    <name evidence="3" type="ORF">ABSH63_14500</name>
</gene>
<comment type="caution">
    <text evidence="3">The sequence shown here is derived from an EMBL/GenBank/DDBJ whole genome shotgun (WGS) entry which is preliminary data.</text>
</comment>
<dbReference type="PIRSF" id="PIRSF000714">
    <property type="entry name" value="HIT"/>
    <property type="match status" value="1"/>
</dbReference>
<keyword evidence="3" id="KW-0808">Transferase</keyword>
<dbReference type="GO" id="GO:0008168">
    <property type="term" value="F:methyltransferase activity"/>
    <property type="evidence" value="ECO:0007669"/>
    <property type="project" value="UniProtKB-KW"/>
</dbReference>
<feature type="domain" description="HIT" evidence="2">
    <location>
        <begin position="37"/>
        <end position="106"/>
    </location>
</feature>
<protein>
    <submittedName>
        <fullName evidence="3">HIT family protein</fullName>
        <ecNumber evidence="3">2.1.1.-</ecNumber>
    </submittedName>
</protein>
<dbReference type="EMBL" id="JBEPIJ010000024">
    <property type="protein sequence ID" value="MES0875209.1"/>
    <property type="molecule type" value="Genomic_DNA"/>
</dbReference>
<dbReference type="SUPFAM" id="SSF54197">
    <property type="entry name" value="HIT-like"/>
    <property type="match status" value="1"/>
</dbReference>
<dbReference type="Gene3D" id="3.30.428.10">
    <property type="entry name" value="HIT-like"/>
    <property type="match status" value="1"/>
</dbReference>
<dbReference type="RefSeq" id="WP_352890640.1">
    <property type="nucleotide sequence ID" value="NZ_JBEPIJ010000024.1"/>
</dbReference>
<evidence type="ECO:0000313" key="4">
    <source>
        <dbReference type="Proteomes" id="UP001465331"/>
    </source>
</evidence>
<evidence type="ECO:0000256" key="1">
    <source>
        <dbReference type="PROSITE-ProRule" id="PRU00464"/>
    </source>
</evidence>
<dbReference type="InterPro" id="IPR026026">
    <property type="entry name" value="HIT_Hint"/>
</dbReference>
<comment type="caution">
    <text evidence="1">Lacks conserved residue(s) required for the propagation of feature annotation.</text>
</comment>
<evidence type="ECO:0000259" key="2">
    <source>
        <dbReference type="PROSITE" id="PS51084"/>
    </source>
</evidence>
<keyword evidence="4" id="KW-1185">Reference proteome</keyword>
<organism evidence="3 4">
    <name type="scientific">Sinimarinibacterium thermocellulolyticum</name>
    <dbReference type="NCBI Taxonomy" id="3170016"/>
    <lineage>
        <taxon>Bacteria</taxon>
        <taxon>Pseudomonadati</taxon>
        <taxon>Pseudomonadota</taxon>
        <taxon>Gammaproteobacteria</taxon>
        <taxon>Nevskiales</taxon>
        <taxon>Nevskiaceae</taxon>
        <taxon>Sinimarinibacterium</taxon>
    </lineage>
</organism>
<reference evidence="3 4" key="1">
    <citation type="submission" date="2024-06" db="EMBL/GenBank/DDBJ databases">
        <authorList>
            <person name="Li Z."/>
            <person name="Jiang Y."/>
        </authorList>
    </citation>
    <scope>NUCLEOTIDE SEQUENCE [LARGE SCALE GENOMIC DNA]</scope>
    <source>
        <strain evidence="3 4">HSW-8</strain>
    </source>
</reference>
<dbReference type="PROSITE" id="PS51084">
    <property type="entry name" value="HIT_2"/>
    <property type="match status" value="1"/>
</dbReference>
<accession>A0ABV2ADI2</accession>
<dbReference type="Proteomes" id="UP001465331">
    <property type="component" value="Unassembled WGS sequence"/>
</dbReference>
<name>A0ABV2ADI2_9GAMM</name>
<dbReference type="EC" id="2.1.1.-" evidence="3"/>
<dbReference type="GO" id="GO:0032259">
    <property type="term" value="P:methylation"/>
    <property type="evidence" value="ECO:0007669"/>
    <property type="project" value="UniProtKB-KW"/>
</dbReference>
<keyword evidence="3" id="KW-0489">Methyltransferase</keyword>
<dbReference type="InterPro" id="IPR036265">
    <property type="entry name" value="HIT-like_sf"/>
</dbReference>
<dbReference type="Pfam" id="PF01230">
    <property type="entry name" value="HIT"/>
    <property type="match status" value="1"/>
</dbReference>
<sequence length="138" mass="15457">MRLGFELDPRLAADTLPVGDGPLCRVLLMNDQRYPWVILVPRVAGVTELYQLTSAQQRQLLDESMRLGERLMAHFAGHKLNVAALGNVVAQLHVHHIVRYRDDAAWPAPVWGRHPPQPYGAEGAQARVAELRRLLDLG</sequence>
<proteinExistence type="predicted"/>
<evidence type="ECO:0000313" key="3">
    <source>
        <dbReference type="EMBL" id="MES0875209.1"/>
    </source>
</evidence>
<dbReference type="InterPro" id="IPR011146">
    <property type="entry name" value="HIT-like"/>
</dbReference>